<dbReference type="GO" id="GO:0030313">
    <property type="term" value="C:cell envelope"/>
    <property type="evidence" value="ECO:0007669"/>
    <property type="project" value="UniProtKB-SubCell"/>
</dbReference>
<dbReference type="AlphaFoldDB" id="A0A0F7FYY4"/>
<dbReference type="Gene3D" id="3.40.190.10">
    <property type="entry name" value="Periplasmic binding protein-like II"/>
    <property type="match status" value="1"/>
</dbReference>
<evidence type="ECO:0000256" key="2">
    <source>
        <dbReference type="ARBA" id="ARBA00008520"/>
    </source>
</evidence>
<comment type="similarity">
    <text evidence="2">Belongs to the bacterial solute-binding protein 1 family.</text>
</comment>
<dbReference type="InterPro" id="IPR006059">
    <property type="entry name" value="SBP"/>
</dbReference>
<dbReference type="Pfam" id="PF01547">
    <property type="entry name" value="SBP_bac_1"/>
    <property type="match status" value="1"/>
</dbReference>
<evidence type="ECO:0000313" key="6">
    <source>
        <dbReference type="Proteomes" id="UP000034034"/>
    </source>
</evidence>
<dbReference type="Proteomes" id="UP000034034">
    <property type="component" value="Chromosome"/>
</dbReference>
<protein>
    <submittedName>
        <fullName evidence="5">ABC transporter solute-binding protein</fullName>
    </submittedName>
</protein>
<dbReference type="PATRIC" id="fig|408015.6.peg.4697"/>
<evidence type="ECO:0000256" key="3">
    <source>
        <dbReference type="ARBA" id="ARBA00022448"/>
    </source>
</evidence>
<name>A0A0F7FYY4_9ACTN</name>
<comment type="subcellular location">
    <subcellularLocation>
        <location evidence="1">Cell envelope</location>
    </subcellularLocation>
</comment>
<evidence type="ECO:0000313" key="5">
    <source>
        <dbReference type="EMBL" id="AKG46024.1"/>
    </source>
</evidence>
<dbReference type="PANTHER" id="PTHR43649:SF31">
    <property type="entry name" value="SN-GLYCEROL-3-PHOSPHATE-BINDING PERIPLASMIC PROTEIN UGPB"/>
    <property type="match status" value="1"/>
</dbReference>
<dbReference type="RefSeq" id="WP_043177204.1">
    <property type="nucleotide sequence ID" value="NZ_CP009922.3"/>
</dbReference>
<dbReference type="STRING" id="408015.SXIM_46400"/>
<dbReference type="InterPro" id="IPR022386">
    <property type="entry name" value="Chitin_NgcE"/>
</dbReference>
<keyword evidence="6" id="KW-1185">Reference proteome</keyword>
<dbReference type="PANTHER" id="PTHR43649">
    <property type="entry name" value="ARABINOSE-BINDING PROTEIN-RELATED"/>
    <property type="match status" value="1"/>
</dbReference>
<keyword evidence="3" id="KW-0813">Transport</keyword>
<proteinExistence type="inferred from homology"/>
<evidence type="ECO:0000256" key="4">
    <source>
        <dbReference type="ARBA" id="ARBA00022729"/>
    </source>
</evidence>
<dbReference type="InterPro" id="IPR050490">
    <property type="entry name" value="Bact_solute-bd_prot1"/>
</dbReference>
<evidence type="ECO:0000256" key="1">
    <source>
        <dbReference type="ARBA" id="ARBA00004196"/>
    </source>
</evidence>
<dbReference type="EMBL" id="CP009922">
    <property type="protein sequence ID" value="AKG46024.1"/>
    <property type="molecule type" value="Genomic_DNA"/>
</dbReference>
<accession>A0A0F7FYY4</accession>
<reference evidence="5" key="1">
    <citation type="submission" date="2019-08" db="EMBL/GenBank/DDBJ databases">
        <title>Complete genome sequence of a mangrove-derived Streptomyces xiamenensis.</title>
        <authorList>
            <person name="Xu J."/>
        </authorList>
    </citation>
    <scope>NUCLEOTIDE SEQUENCE</scope>
    <source>
        <strain evidence="5">318</strain>
    </source>
</reference>
<organism evidence="5 6">
    <name type="scientific">Streptomyces xiamenensis</name>
    <dbReference type="NCBI Taxonomy" id="408015"/>
    <lineage>
        <taxon>Bacteria</taxon>
        <taxon>Bacillati</taxon>
        <taxon>Actinomycetota</taxon>
        <taxon>Actinomycetes</taxon>
        <taxon>Kitasatosporales</taxon>
        <taxon>Streptomycetaceae</taxon>
        <taxon>Streptomyces</taxon>
    </lineage>
</organism>
<dbReference type="NCBIfam" id="TIGR03851">
    <property type="entry name" value="chitin_NgcE"/>
    <property type="match status" value="1"/>
</dbReference>
<dbReference type="SUPFAM" id="SSF53850">
    <property type="entry name" value="Periplasmic binding protein-like II"/>
    <property type="match status" value="1"/>
</dbReference>
<dbReference type="KEGG" id="sxi:SXIM_46400"/>
<dbReference type="HOGENOM" id="CLU_047233_0_0_11"/>
<keyword evidence="4" id="KW-0732">Signal</keyword>
<sequence length="484" mass="52577">MTSRPHSPHTPHPRYVGRRTLLTRTAAASLFGIPALGALTSCASGGSGSGGNTNVERVDPTADNPLGAHPDGEIEVVIFDGGFGDQYAIDAEKLYEERFGSVTHVKTQEIQSRIQPRMVKGDPPDVIDNSGAEAMDIAALIRNDQVHDLTELLDAPSLDDPSVTVRDTLQPGTVEMGQFGTQAVYRINYAYHVYGQWYSRTALDRLDAEYPRTWDEMIAVCEKAKRAGMAGWTYAGQYPYYFNFTLYPFIAKIGGADVLRAIDNLEPNAWRHEAVRAAFEAYHELTARGFVLEGSPGLSHEESQDEWCAGRALFIPNGSWVENEAAKNTPADFDMAVGPPTSLDASDAMPFETIWASPGEPFFVPADAANVAGGMEFLRIMLGRESARNFTQLVSSLTCVRDSVDGLDLPPGLTSANDTLAAAGDHLVTPRMPDWYRQLNNEEIGGAIAAMMAGDIDPDEAITRCQRAADAAAADDSLVKFEHI</sequence>
<gene>
    <name evidence="5" type="ORF">SXIM_46400</name>
</gene>